<dbReference type="SMART" id="SM00959">
    <property type="entry name" value="Rho_N"/>
    <property type="match status" value="1"/>
</dbReference>
<dbReference type="AlphaFoldDB" id="A0A834LXX7"/>
<feature type="compositionally biased region" description="Low complexity" evidence="1">
    <location>
        <begin position="280"/>
        <end position="290"/>
    </location>
</feature>
<proteinExistence type="predicted"/>
<dbReference type="PANTHER" id="PTHR34449">
    <property type="entry name" value="RHO TERMINATION FACTOR"/>
    <property type="match status" value="1"/>
</dbReference>
<keyword evidence="4" id="KW-1185">Reference proteome</keyword>
<name>A0A834LXX7_RHOSS</name>
<feature type="domain" description="Rho termination factor-like N-terminal" evidence="2">
    <location>
        <begin position="492"/>
        <end position="530"/>
    </location>
</feature>
<feature type="region of interest" description="Disordered" evidence="1">
    <location>
        <begin position="214"/>
        <end position="245"/>
    </location>
</feature>
<dbReference type="GO" id="GO:0006353">
    <property type="term" value="P:DNA-templated transcription termination"/>
    <property type="evidence" value="ECO:0007669"/>
    <property type="project" value="InterPro"/>
</dbReference>
<organism evidence="3 4">
    <name type="scientific">Rhododendron simsii</name>
    <name type="common">Sims's rhododendron</name>
    <dbReference type="NCBI Taxonomy" id="118357"/>
    <lineage>
        <taxon>Eukaryota</taxon>
        <taxon>Viridiplantae</taxon>
        <taxon>Streptophyta</taxon>
        <taxon>Embryophyta</taxon>
        <taxon>Tracheophyta</taxon>
        <taxon>Spermatophyta</taxon>
        <taxon>Magnoliopsida</taxon>
        <taxon>eudicotyledons</taxon>
        <taxon>Gunneridae</taxon>
        <taxon>Pentapetalae</taxon>
        <taxon>asterids</taxon>
        <taxon>Ericales</taxon>
        <taxon>Ericaceae</taxon>
        <taxon>Ericoideae</taxon>
        <taxon>Rhodoreae</taxon>
        <taxon>Rhododendron</taxon>
    </lineage>
</organism>
<feature type="compositionally biased region" description="Polar residues" evidence="1">
    <location>
        <begin position="322"/>
        <end position="331"/>
    </location>
</feature>
<gene>
    <name evidence="3" type="ORF">RHSIM_Rhsim01G0262800</name>
</gene>
<feature type="compositionally biased region" description="Polar residues" evidence="1">
    <location>
        <begin position="393"/>
        <end position="407"/>
    </location>
</feature>
<dbReference type="Pfam" id="PF07498">
    <property type="entry name" value="Rho_N"/>
    <property type="match status" value="1"/>
</dbReference>
<reference evidence="3" key="1">
    <citation type="submission" date="2019-11" db="EMBL/GenBank/DDBJ databases">
        <authorList>
            <person name="Liu Y."/>
            <person name="Hou J."/>
            <person name="Li T.-Q."/>
            <person name="Guan C.-H."/>
            <person name="Wu X."/>
            <person name="Wu H.-Z."/>
            <person name="Ling F."/>
            <person name="Zhang R."/>
            <person name="Shi X.-G."/>
            <person name="Ren J.-P."/>
            <person name="Chen E.-F."/>
            <person name="Sun J.-M."/>
        </authorList>
    </citation>
    <scope>NUCLEOTIDE SEQUENCE</scope>
    <source>
        <strain evidence="3">Adult_tree_wgs_1</strain>
        <tissue evidence="3">Leaves</tissue>
    </source>
</reference>
<dbReference type="PANTHER" id="PTHR34449:SF5">
    <property type="entry name" value="ATP BINDING _ ATPASE"/>
    <property type="match status" value="1"/>
</dbReference>
<dbReference type="InterPro" id="IPR011112">
    <property type="entry name" value="Rho-like_N"/>
</dbReference>
<feature type="region of interest" description="Disordered" evidence="1">
    <location>
        <begin position="257"/>
        <end position="290"/>
    </location>
</feature>
<dbReference type="EMBL" id="WJXA01000001">
    <property type="protein sequence ID" value="KAF7152280.1"/>
    <property type="molecule type" value="Genomic_DNA"/>
</dbReference>
<evidence type="ECO:0000313" key="4">
    <source>
        <dbReference type="Proteomes" id="UP000626092"/>
    </source>
</evidence>
<evidence type="ECO:0000259" key="2">
    <source>
        <dbReference type="SMART" id="SM00959"/>
    </source>
</evidence>
<evidence type="ECO:0000313" key="3">
    <source>
        <dbReference type="EMBL" id="KAF7152280.1"/>
    </source>
</evidence>
<comment type="caution">
    <text evidence="3">The sequence shown here is derived from an EMBL/GenBank/DDBJ whole genome shotgun (WGS) entry which is preliminary data.</text>
</comment>
<feature type="region of interest" description="Disordered" evidence="1">
    <location>
        <begin position="310"/>
        <end position="407"/>
    </location>
</feature>
<sequence>MYEKFSCMVLVFVTGYGPIGGRCFSCSEASVRAASLSPCSSRYNYKAFSNIKIVSPKFTLRGMSLVCKAGSNGFAGNLEFSRQNKHGFSQSKNKQNGRDNSDSPEEARRFLSKIGPLLSGSSASKFQPNGTPPEPRKMEEKDNVFGKLKAKLPPRANFKKEKAAEGFQGHGDEDRDVRAAIDLVRKHISQIGEACNSNGSSRDDLLDQSKQDGLFDKEENMSSPKLASKRITPMGNKSSRNDSSRDFFLDKFETLAGSSGKEKSTSSPQLARKRITPMGRRSSSSNDSSRNFLDQIKRYGLFDEEKSVSSPKLAGKFIPQTGRKSISNGSSRDFLLDQSEQGGVIDEEKSTSSFDSSNPGELESPFLKLLNKHDTPMGKNSWSKGSSRDFTLDRSAQNGSVNKEKSTASFDSNDFVKCESPTLSRPVSNFRRRSPIPRVKFELICSDSFTDSNLDGKRGSTPLEHEKREDSSDFVVGYSHNEAEQKQPVEDDLSAMKLPELKALAKSRGMKGLSRLRKHQLLELLSSSST</sequence>
<protein>
    <recommendedName>
        <fullName evidence="2">Rho termination factor-like N-terminal domain-containing protein</fullName>
    </recommendedName>
</protein>
<feature type="compositionally biased region" description="Basic and acidic residues" evidence="1">
    <location>
        <begin position="96"/>
        <end position="109"/>
    </location>
</feature>
<accession>A0A834LXX7</accession>
<feature type="compositionally biased region" description="Polar residues" evidence="1">
    <location>
        <begin position="119"/>
        <end position="129"/>
    </location>
</feature>
<dbReference type="OrthoDB" id="652255at2759"/>
<evidence type="ECO:0000256" key="1">
    <source>
        <dbReference type="SAM" id="MobiDB-lite"/>
    </source>
</evidence>
<feature type="region of interest" description="Disordered" evidence="1">
    <location>
        <begin position="85"/>
        <end position="142"/>
    </location>
</feature>
<dbReference type="Proteomes" id="UP000626092">
    <property type="component" value="Unassembled WGS sequence"/>
</dbReference>